<dbReference type="SUPFAM" id="SSF53448">
    <property type="entry name" value="Nucleotide-diphospho-sugar transferases"/>
    <property type="match status" value="1"/>
</dbReference>
<sequence length="470" mass="52570">MITPQPNQPLDLLASLRNKLEPISQDHLLSCWTALPEDAKNNLASQVKLLDVALFACQQNILRRERNETDRKIEPFSHYEVSGRREDYERGKGAIACGRVGCLIVAGGQGTRLGYDGPKGCYPVTLVKRKSLFELFCGRVRAASKQVGIQLPLAIMTSPYNHQTIVEFFESNKFFGLEKERVSFFLQGTLPLLNEEHNLFFSASETIFEPSSIASGPDGNGSSLYHFYRQGVWQQWQQAGIDTLMFIQVDNPLADPFDAELTGCHLRHGNDVTIKVVERRDENEKVGVLVNRKNKAAVVEYSEIPAKEAVQRDASGALSYNCANISLFCMDMAFVKKIASDPSIALPLHAAHKKICLRTSDGIVVEPPEPNAWKFEYFIFDILEYVAKSSALLCPREACYSPLKNSFGADSIEPLQQLLQKLDRERLSAITGSPPSALPIELAPEFYYPTQELLDEWKGRKGPYSAYVTP</sequence>
<keyword evidence="2" id="KW-0808">Transferase</keyword>
<dbReference type="Pfam" id="PF01704">
    <property type="entry name" value="UDPGP"/>
    <property type="match status" value="1"/>
</dbReference>
<accession>A0ABS3APY4</accession>
<dbReference type="PANTHER" id="PTHR11952">
    <property type="entry name" value="UDP- GLUCOSE PYROPHOSPHORYLASE"/>
    <property type="match status" value="1"/>
</dbReference>
<evidence type="ECO:0000256" key="3">
    <source>
        <dbReference type="ARBA" id="ARBA00022695"/>
    </source>
</evidence>
<dbReference type="Gene3D" id="3.90.550.10">
    <property type="entry name" value="Spore Coat Polysaccharide Biosynthesis Protein SpsA, Chain A"/>
    <property type="match status" value="1"/>
</dbReference>
<evidence type="ECO:0000256" key="2">
    <source>
        <dbReference type="ARBA" id="ARBA00022679"/>
    </source>
</evidence>
<protein>
    <submittedName>
        <fullName evidence="4">UTP--glucose-1-phosphate uridylyltransferase</fullName>
    </submittedName>
</protein>
<evidence type="ECO:0000256" key="1">
    <source>
        <dbReference type="ARBA" id="ARBA00010401"/>
    </source>
</evidence>
<dbReference type="EMBL" id="JAFITR010000022">
    <property type="protein sequence ID" value="MBN4066767.1"/>
    <property type="molecule type" value="Genomic_DNA"/>
</dbReference>
<proteinExistence type="inferred from homology"/>
<evidence type="ECO:0000313" key="5">
    <source>
        <dbReference type="Proteomes" id="UP000722121"/>
    </source>
</evidence>
<dbReference type="InterPro" id="IPR039741">
    <property type="entry name" value="UDP-sugar_pyrophosphorylase"/>
</dbReference>
<keyword evidence="5" id="KW-1185">Reference proteome</keyword>
<dbReference type="PANTHER" id="PTHR11952:SF2">
    <property type="entry name" value="LD24639P"/>
    <property type="match status" value="1"/>
</dbReference>
<organism evidence="4 5">
    <name type="scientific">Simkania negevensis</name>
    <dbReference type="NCBI Taxonomy" id="83561"/>
    <lineage>
        <taxon>Bacteria</taxon>
        <taxon>Pseudomonadati</taxon>
        <taxon>Chlamydiota</taxon>
        <taxon>Chlamydiia</taxon>
        <taxon>Parachlamydiales</taxon>
        <taxon>Simkaniaceae</taxon>
        <taxon>Simkania</taxon>
    </lineage>
</organism>
<dbReference type="Proteomes" id="UP000722121">
    <property type="component" value="Unassembled WGS sequence"/>
</dbReference>
<dbReference type="GO" id="GO:0016779">
    <property type="term" value="F:nucleotidyltransferase activity"/>
    <property type="evidence" value="ECO:0007669"/>
    <property type="project" value="UniProtKB-KW"/>
</dbReference>
<comment type="similarity">
    <text evidence="1">Belongs to the UDPGP type 1 family.</text>
</comment>
<name>A0ABS3APY4_9BACT</name>
<evidence type="ECO:0000313" key="4">
    <source>
        <dbReference type="EMBL" id="MBN4066767.1"/>
    </source>
</evidence>
<comment type="caution">
    <text evidence="4">The sequence shown here is derived from an EMBL/GenBank/DDBJ whole genome shotgun (WGS) entry which is preliminary data.</text>
</comment>
<gene>
    <name evidence="4" type="ORF">JYU14_01630</name>
</gene>
<keyword evidence="3 4" id="KW-0548">Nucleotidyltransferase</keyword>
<reference evidence="4 5" key="1">
    <citation type="submission" date="2021-02" db="EMBL/GenBank/DDBJ databases">
        <title>Activity-based single-cell genomes from oceanic crustal fluid captures similar information to metagenomic and metatranscriptomic surveys with orders of magnitude less sampling.</title>
        <authorList>
            <person name="D'Angelo T.S."/>
            <person name="Orcutt B.N."/>
        </authorList>
    </citation>
    <scope>NUCLEOTIDE SEQUENCE [LARGE SCALE GENOMIC DNA]</scope>
    <source>
        <strain evidence="4">AH-315-G07</strain>
    </source>
</reference>
<dbReference type="InterPro" id="IPR029044">
    <property type="entry name" value="Nucleotide-diphossugar_trans"/>
</dbReference>
<dbReference type="InterPro" id="IPR002618">
    <property type="entry name" value="UDPGP_fam"/>
</dbReference>